<dbReference type="InterPro" id="IPR000159">
    <property type="entry name" value="RA_dom"/>
</dbReference>
<dbReference type="AlphaFoldDB" id="A0A4E0S0T1"/>
<feature type="region of interest" description="Disordered" evidence="2">
    <location>
        <begin position="954"/>
        <end position="978"/>
    </location>
</feature>
<comment type="caution">
    <text evidence="4">The sequence shown here is derived from an EMBL/GenBank/DDBJ whole genome shotgun (WGS) entry which is preliminary data.</text>
</comment>
<dbReference type="Pfam" id="PF21989">
    <property type="entry name" value="RA_2"/>
    <property type="match status" value="1"/>
</dbReference>
<evidence type="ECO:0000256" key="1">
    <source>
        <dbReference type="SAM" id="Coils"/>
    </source>
</evidence>
<dbReference type="PANTHER" id="PTHR11243">
    <property type="entry name" value="GROWTH FACTOR RECEPTOR-BOUND PROTEIN"/>
    <property type="match status" value="1"/>
</dbReference>
<dbReference type="CDD" id="cd01259">
    <property type="entry name" value="PH_APBB1IP"/>
    <property type="match status" value="1"/>
</dbReference>
<feature type="region of interest" description="Disordered" evidence="2">
    <location>
        <begin position="59"/>
        <end position="126"/>
    </location>
</feature>
<feature type="compositionally biased region" description="Low complexity" evidence="2">
    <location>
        <begin position="522"/>
        <end position="542"/>
    </location>
</feature>
<dbReference type="InterPro" id="IPR011993">
    <property type="entry name" value="PH-like_dom_sf"/>
</dbReference>
<dbReference type="InterPro" id="IPR001849">
    <property type="entry name" value="PH_domain"/>
</dbReference>
<keyword evidence="1" id="KW-0175">Coiled coil</keyword>
<feature type="compositionally biased region" description="Polar residues" evidence="2">
    <location>
        <begin position="59"/>
        <end position="75"/>
    </location>
</feature>
<organism evidence="4 5">
    <name type="scientific">Fasciola hepatica</name>
    <name type="common">Liver fluke</name>
    <dbReference type="NCBI Taxonomy" id="6192"/>
    <lineage>
        <taxon>Eukaryota</taxon>
        <taxon>Metazoa</taxon>
        <taxon>Spiralia</taxon>
        <taxon>Lophotrochozoa</taxon>
        <taxon>Platyhelminthes</taxon>
        <taxon>Trematoda</taxon>
        <taxon>Digenea</taxon>
        <taxon>Plagiorchiida</taxon>
        <taxon>Echinostomata</taxon>
        <taxon>Echinostomatoidea</taxon>
        <taxon>Fasciolidae</taxon>
        <taxon>Fasciola</taxon>
    </lineage>
</organism>
<feature type="region of interest" description="Disordered" evidence="2">
    <location>
        <begin position="410"/>
        <end position="454"/>
    </location>
</feature>
<feature type="domain" description="Ras-associating" evidence="3">
    <location>
        <begin position="562"/>
        <end position="648"/>
    </location>
</feature>
<accession>A0A4E0S0T1</accession>
<dbReference type="Gene3D" id="2.30.29.30">
    <property type="entry name" value="Pleckstrin-homology domain (PH domain)/Phosphotyrosine-binding domain (PTB)"/>
    <property type="match status" value="1"/>
</dbReference>
<name>A0A4E0S0T1_FASHE</name>
<dbReference type="PROSITE" id="PS50200">
    <property type="entry name" value="RA"/>
    <property type="match status" value="1"/>
</dbReference>
<dbReference type="Gene3D" id="3.10.20.90">
    <property type="entry name" value="Phosphatidylinositol 3-kinase Catalytic Subunit, Chain A, domain 1"/>
    <property type="match status" value="1"/>
</dbReference>
<dbReference type="SUPFAM" id="SSF50729">
    <property type="entry name" value="PH domain-like"/>
    <property type="match status" value="1"/>
</dbReference>
<dbReference type="GO" id="GO:0007165">
    <property type="term" value="P:signal transduction"/>
    <property type="evidence" value="ECO:0007669"/>
    <property type="project" value="InterPro"/>
</dbReference>
<dbReference type="EMBL" id="JXXN02000974">
    <property type="protein sequence ID" value="THD25832.1"/>
    <property type="molecule type" value="Genomic_DNA"/>
</dbReference>
<reference evidence="4" key="1">
    <citation type="submission" date="2019-03" db="EMBL/GenBank/DDBJ databases">
        <title>Improved annotation for the trematode Fasciola hepatica.</title>
        <authorList>
            <person name="Choi Y.-J."/>
            <person name="Martin J."/>
            <person name="Mitreva M."/>
        </authorList>
    </citation>
    <scope>NUCLEOTIDE SEQUENCE [LARGE SCALE GENOMIC DNA]</scope>
</reference>
<keyword evidence="5" id="KW-1185">Reference proteome</keyword>
<feature type="region of interest" description="Disordered" evidence="2">
    <location>
        <begin position="480"/>
        <end position="555"/>
    </location>
</feature>
<dbReference type="PANTHER" id="PTHR11243:SF23">
    <property type="entry name" value="LD06925P"/>
    <property type="match status" value="1"/>
</dbReference>
<evidence type="ECO:0000313" key="4">
    <source>
        <dbReference type="EMBL" id="THD25832.1"/>
    </source>
</evidence>
<evidence type="ECO:0000313" key="5">
    <source>
        <dbReference type="Proteomes" id="UP000230066"/>
    </source>
</evidence>
<feature type="compositionally biased region" description="Polar residues" evidence="2">
    <location>
        <begin position="84"/>
        <end position="96"/>
    </location>
</feature>
<dbReference type="Pfam" id="PF00169">
    <property type="entry name" value="PH"/>
    <property type="match status" value="1"/>
</dbReference>
<feature type="coiled-coil region" evidence="1">
    <location>
        <begin position="139"/>
        <end position="173"/>
    </location>
</feature>
<dbReference type="InterPro" id="IPR039664">
    <property type="entry name" value="GRB/APBB1IP"/>
</dbReference>
<gene>
    <name evidence="4" type="ORF">D915_003360</name>
</gene>
<dbReference type="InterPro" id="IPR029071">
    <property type="entry name" value="Ubiquitin-like_domsf"/>
</dbReference>
<proteinExistence type="predicted"/>
<feature type="compositionally biased region" description="Polar residues" evidence="2">
    <location>
        <begin position="958"/>
        <end position="972"/>
    </location>
</feature>
<feature type="region of interest" description="Disordered" evidence="2">
    <location>
        <begin position="254"/>
        <end position="289"/>
    </location>
</feature>
<dbReference type="SMART" id="SM00233">
    <property type="entry name" value="PH"/>
    <property type="match status" value="1"/>
</dbReference>
<dbReference type="Proteomes" id="UP000230066">
    <property type="component" value="Unassembled WGS sequence"/>
</dbReference>
<evidence type="ECO:0000256" key="2">
    <source>
        <dbReference type="SAM" id="MobiDB-lite"/>
    </source>
</evidence>
<evidence type="ECO:0000259" key="3">
    <source>
        <dbReference type="PROSITE" id="PS50200"/>
    </source>
</evidence>
<protein>
    <submittedName>
        <fullName evidence="4">Ras associated and pleckstrin y</fullName>
    </submittedName>
</protein>
<dbReference type="SMART" id="SM00314">
    <property type="entry name" value="RA"/>
    <property type="match status" value="1"/>
</dbReference>
<dbReference type="InterPro" id="IPR039665">
    <property type="entry name" value="PH_APBB1IP"/>
</dbReference>
<sequence length="978" mass="106173">MDVDLSELDDWLGTLEELQLGLELCHSVTGTRQNDPNVSPTTPGTGIMSGSASCVNRTFSQQPASPRFPVSSSRAPTAHVNPVAQESASSYENTTFPVPGPYPAHNGQSRLNGAGANGTHAGLASKSVPVGTIGRTHKEATAERDLSSLLQELEVVEERMKELESENTTFTRRYSLASSPQATRLTDQVFDSTDFTSTTAGIQANLNPCCSRPHLTVSSSATSATITTAITSAKKPTTNGFVSAQWAAQLNPELGIPERGSSSQPPPPPPAFLGAGDACVSPPVSPQPPTPSIALLEQTEAGIWSMNPQNMAPGDPMLPYRQTTPKSILNKPNNIMTKATQCVDFVSTAGDGGLSPGSSISTKPMASCEDTKFTCSFQPSCTSRASPLQTVSGAHTRIHVVDMAHTNDNHSRTIGLADSSSQAQSTPLNQSSTAIPLSSGTIADSPRQPVSPVDMHYASTGALNASGLPSSHLHRQLLDIRPNDGDDESSLSGLGSWSPGQPVPRRDLVKTNSLVGHGGSDGLSNSLSPESSLSDKSFSESTELGHRSVAQSNSNIAENQMKKLVVRIFRPDRTTKAILIEENMTAGEVASMMIEKNFLQPSTRLAVVEKVPALKIERVFEEHEKVADCILSWPTRSQNMIFFEEREDHFGLIESPSVWLGEEFVNKYRYASAEAMQMMLNNIEQAGFPEWRDYLYIRKPGEKTWSRRLCVLRSSGLYTSKKNRKILNPTDLIRILVLDSHLQLYTTTGGWTRMRAPTPHGFAFKPYSAQDPASTHVFCFCATDEKALRNWVSRLRIAKYGRQLFLDYQSACTRVQRQVALRHGSVGMNFGLNGSLSAGIYRKSSLDILNTSSNPNLTTAESTKSLVVTTSSPCVHKRYIGHQQQEFCSENRGTREEGISYNQLRTLSMQYQTTKGFERATCSPSGTTSPHAHVGLCPQAPHQVHIFNRGAVQPSGIPKQQISRYPGNTTQPDALRRA</sequence>
<dbReference type="SUPFAM" id="SSF54236">
    <property type="entry name" value="Ubiquitin-like"/>
    <property type="match status" value="1"/>
</dbReference>
<feature type="compositionally biased region" description="Polar residues" evidence="2">
    <location>
        <begin position="418"/>
        <end position="442"/>
    </location>
</feature>